<evidence type="ECO:0000259" key="4">
    <source>
        <dbReference type="PROSITE" id="PS50995"/>
    </source>
</evidence>
<dbReference type="PANTHER" id="PTHR42756:SF1">
    <property type="entry name" value="TRANSCRIPTIONAL REPRESSOR OF EMRAB OPERON"/>
    <property type="match status" value="1"/>
</dbReference>
<reference evidence="5 6" key="1">
    <citation type="submission" date="2019-03" db="EMBL/GenBank/DDBJ databases">
        <title>Genomic Encyclopedia of Type Strains, Phase IV (KMG-IV): sequencing the most valuable type-strain genomes for metagenomic binning, comparative biology and taxonomic classification.</title>
        <authorList>
            <person name="Goeker M."/>
        </authorList>
    </citation>
    <scope>NUCLEOTIDE SEQUENCE [LARGE SCALE GENOMIC DNA]</scope>
    <source>
        <strain evidence="5 6">DSM 46831</strain>
    </source>
</reference>
<evidence type="ECO:0000256" key="3">
    <source>
        <dbReference type="ARBA" id="ARBA00023163"/>
    </source>
</evidence>
<feature type="domain" description="HTH marR-type" evidence="4">
    <location>
        <begin position="11"/>
        <end position="138"/>
    </location>
</feature>
<dbReference type="EMBL" id="SLXV01000014">
    <property type="protein sequence ID" value="TCP69025.1"/>
    <property type="molecule type" value="Genomic_DNA"/>
</dbReference>
<evidence type="ECO:0000256" key="1">
    <source>
        <dbReference type="ARBA" id="ARBA00023015"/>
    </source>
</evidence>
<dbReference type="AlphaFoldDB" id="A0A4R2SD23"/>
<organism evidence="5 6">
    <name type="scientific">Baia soyae</name>
    <dbReference type="NCBI Taxonomy" id="1544746"/>
    <lineage>
        <taxon>Bacteria</taxon>
        <taxon>Bacillati</taxon>
        <taxon>Bacillota</taxon>
        <taxon>Bacilli</taxon>
        <taxon>Bacillales</taxon>
        <taxon>Thermoactinomycetaceae</taxon>
        <taxon>Baia</taxon>
    </lineage>
</organism>
<comment type="caution">
    <text evidence="5">The sequence shown here is derived from an EMBL/GenBank/DDBJ whole genome shotgun (WGS) entry which is preliminary data.</text>
</comment>
<accession>A0A4R2SD23</accession>
<name>A0A4R2SD23_9BACL</name>
<dbReference type="PRINTS" id="PR00598">
    <property type="entry name" value="HTHMARR"/>
</dbReference>
<evidence type="ECO:0000313" key="6">
    <source>
        <dbReference type="Proteomes" id="UP000294746"/>
    </source>
</evidence>
<proteinExistence type="predicted"/>
<protein>
    <submittedName>
        <fullName evidence="5">DNA-binding MarR family transcriptional regulator</fullName>
    </submittedName>
</protein>
<sequence>MSTRFEAILEIEAMFRLIQRSMRKELREAWGETLTGAEFVLLNHLDLRGPQMITALAQEFEVSVSHITHVVDQLEREQYVARQRSHLDKRVVEVHITEKGQEKSSWMSEKRKEYLLQKFDPFTLDDLYALQDLYKKLL</sequence>
<keyword evidence="1" id="KW-0805">Transcription regulation</keyword>
<keyword evidence="2 5" id="KW-0238">DNA-binding</keyword>
<keyword evidence="6" id="KW-1185">Reference proteome</keyword>
<dbReference type="PROSITE" id="PS50995">
    <property type="entry name" value="HTH_MARR_2"/>
    <property type="match status" value="1"/>
</dbReference>
<dbReference type="InterPro" id="IPR036388">
    <property type="entry name" value="WH-like_DNA-bd_sf"/>
</dbReference>
<dbReference type="InterPro" id="IPR000835">
    <property type="entry name" value="HTH_MarR-typ"/>
</dbReference>
<dbReference type="InterPro" id="IPR036390">
    <property type="entry name" value="WH_DNA-bd_sf"/>
</dbReference>
<keyword evidence="3" id="KW-0804">Transcription</keyword>
<evidence type="ECO:0000256" key="2">
    <source>
        <dbReference type="ARBA" id="ARBA00023125"/>
    </source>
</evidence>
<dbReference type="SMART" id="SM00347">
    <property type="entry name" value="HTH_MARR"/>
    <property type="match status" value="1"/>
</dbReference>
<dbReference type="GO" id="GO:0003700">
    <property type="term" value="F:DNA-binding transcription factor activity"/>
    <property type="evidence" value="ECO:0007669"/>
    <property type="project" value="InterPro"/>
</dbReference>
<dbReference type="Proteomes" id="UP000294746">
    <property type="component" value="Unassembled WGS sequence"/>
</dbReference>
<evidence type="ECO:0000313" key="5">
    <source>
        <dbReference type="EMBL" id="TCP69025.1"/>
    </source>
</evidence>
<dbReference type="SUPFAM" id="SSF46785">
    <property type="entry name" value="Winged helix' DNA-binding domain"/>
    <property type="match status" value="1"/>
</dbReference>
<dbReference type="RefSeq" id="WP_165873689.1">
    <property type="nucleotide sequence ID" value="NZ_SLXV01000014.1"/>
</dbReference>
<dbReference type="GO" id="GO:0003677">
    <property type="term" value="F:DNA binding"/>
    <property type="evidence" value="ECO:0007669"/>
    <property type="project" value="UniProtKB-KW"/>
</dbReference>
<dbReference type="Pfam" id="PF01047">
    <property type="entry name" value="MarR"/>
    <property type="match status" value="1"/>
</dbReference>
<dbReference type="Gene3D" id="1.10.10.10">
    <property type="entry name" value="Winged helix-like DNA-binding domain superfamily/Winged helix DNA-binding domain"/>
    <property type="match status" value="1"/>
</dbReference>
<dbReference type="PANTHER" id="PTHR42756">
    <property type="entry name" value="TRANSCRIPTIONAL REGULATOR, MARR"/>
    <property type="match status" value="1"/>
</dbReference>
<gene>
    <name evidence="5" type="ORF">EDD57_1142</name>
</gene>